<keyword evidence="5 6" id="KW-0342">GTP-binding</keyword>
<feature type="binding site" evidence="6">
    <location>
        <begin position="62"/>
        <end position="66"/>
    </location>
    <ligand>
        <name>GTP</name>
        <dbReference type="ChEBI" id="CHEBI:37565"/>
    </ligand>
</feature>
<keyword evidence="12" id="KW-1185">Reference proteome</keyword>
<evidence type="ECO:0000259" key="10">
    <source>
        <dbReference type="PROSITE" id="PS51713"/>
    </source>
</evidence>
<dbReference type="Proteomes" id="UP001589609">
    <property type="component" value="Unassembled WGS sequence"/>
</dbReference>
<name>A0ABV5WN34_9BACI</name>
<comment type="subunit">
    <text evidence="6">Monomer.</text>
</comment>
<dbReference type="PANTHER" id="PTHR42698:SF1">
    <property type="entry name" value="GTPASE ERA, MITOCHONDRIAL"/>
    <property type="match status" value="1"/>
</dbReference>
<proteinExistence type="inferred from homology"/>
<evidence type="ECO:0000259" key="9">
    <source>
        <dbReference type="PROSITE" id="PS50823"/>
    </source>
</evidence>
<comment type="caution">
    <text evidence="11">The sequence shown here is derived from an EMBL/GenBank/DDBJ whole genome shotgun (WGS) entry which is preliminary data.</text>
</comment>
<feature type="region of interest" description="G3" evidence="7">
    <location>
        <begin position="62"/>
        <end position="65"/>
    </location>
</feature>
<comment type="similarity">
    <text evidence="1 6 7 8">Belongs to the TRAFAC class TrmE-Era-EngA-EngB-Septin-like GTPase superfamily. Era GTPase family.</text>
</comment>
<dbReference type="InterPro" id="IPR004044">
    <property type="entry name" value="KH_dom_type_2"/>
</dbReference>
<feature type="region of interest" description="G4" evidence="7">
    <location>
        <begin position="124"/>
        <end position="127"/>
    </location>
</feature>
<dbReference type="PRINTS" id="PR00326">
    <property type="entry name" value="GTP1OBG"/>
</dbReference>
<comment type="subcellular location">
    <subcellularLocation>
        <location evidence="6">Cytoplasm</location>
    </subcellularLocation>
    <subcellularLocation>
        <location evidence="6">Cell membrane</location>
        <topology evidence="6">Peripheral membrane protein</topology>
    </subcellularLocation>
</comment>
<dbReference type="SUPFAM" id="SSF54814">
    <property type="entry name" value="Prokaryotic type KH domain (KH-domain type II)"/>
    <property type="match status" value="1"/>
</dbReference>
<dbReference type="NCBIfam" id="NF000908">
    <property type="entry name" value="PRK00089.1"/>
    <property type="match status" value="1"/>
</dbReference>
<evidence type="ECO:0000313" key="12">
    <source>
        <dbReference type="Proteomes" id="UP001589609"/>
    </source>
</evidence>
<evidence type="ECO:0000256" key="3">
    <source>
        <dbReference type="ARBA" id="ARBA00022741"/>
    </source>
</evidence>
<dbReference type="PROSITE" id="PS51713">
    <property type="entry name" value="G_ERA"/>
    <property type="match status" value="1"/>
</dbReference>
<feature type="region of interest" description="G1" evidence="7">
    <location>
        <begin position="15"/>
        <end position="22"/>
    </location>
</feature>
<dbReference type="HAMAP" id="MF_00367">
    <property type="entry name" value="GTPase_Era"/>
    <property type="match status" value="1"/>
</dbReference>
<dbReference type="InterPro" id="IPR027417">
    <property type="entry name" value="P-loop_NTPase"/>
</dbReference>
<evidence type="ECO:0000256" key="1">
    <source>
        <dbReference type="ARBA" id="ARBA00007921"/>
    </source>
</evidence>
<dbReference type="RefSeq" id="WP_129727294.1">
    <property type="nucleotide sequence ID" value="NZ_JAPCYI010000001.1"/>
</dbReference>
<dbReference type="NCBIfam" id="TIGR00436">
    <property type="entry name" value="era"/>
    <property type="match status" value="1"/>
</dbReference>
<evidence type="ECO:0000313" key="11">
    <source>
        <dbReference type="EMBL" id="MFB9761797.1"/>
    </source>
</evidence>
<dbReference type="InterPro" id="IPR006073">
    <property type="entry name" value="GTP-bd"/>
</dbReference>
<evidence type="ECO:0000256" key="7">
    <source>
        <dbReference type="PROSITE-ProRule" id="PRU01050"/>
    </source>
</evidence>
<dbReference type="Pfam" id="PF07650">
    <property type="entry name" value="KH_2"/>
    <property type="match status" value="1"/>
</dbReference>
<keyword evidence="6" id="KW-0963">Cytoplasm</keyword>
<dbReference type="InterPro" id="IPR009019">
    <property type="entry name" value="KH_sf_prok-type"/>
</dbReference>
<comment type="function">
    <text evidence="6">An essential GTPase that binds both GDP and GTP, with rapid nucleotide exchange. Plays a role in 16S rRNA processing and 30S ribosomal subunit biogenesis and possibly also in cell cycle regulation and energy metabolism.</text>
</comment>
<feature type="region of interest" description="G2" evidence="7">
    <location>
        <begin position="41"/>
        <end position="45"/>
    </location>
</feature>
<evidence type="ECO:0000256" key="5">
    <source>
        <dbReference type="ARBA" id="ARBA00023134"/>
    </source>
</evidence>
<dbReference type="CDD" id="cd04163">
    <property type="entry name" value="Era"/>
    <property type="match status" value="1"/>
</dbReference>
<keyword evidence="6" id="KW-1003">Cell membrane</keyword>
<dbReference type="SUPFAM" id="SSF52540">
    <property type="entry name" value="P-loop containing nucleoside triphosphate hydrolases"/>
    <property type="match status" value="1"/>
</dbReference>
<organism evidence="11 12">
    <name type="scientific">Ectobacillus funiculus</name>
    <dbReference type="NCBI Taxonomy" id="137993"/>
    <lineage>
        <taxon>Bacteria</taxon>
        <taxon>Bacillati</taxon>
        <taxon>Bacillota</taxon>
        <taxon>Bacilli</taxon>
        <taxon>Bacillales</taxon>
        <taxon>Bacillaceae</taxon>
        <taxon>Ectobacillus</taxon>
    </lineage>
</organism>
<dbReference type="InterPro" id="IPR015946">
    <property type="entry name" value="KH_dom-like_a/b"/>
</dbReference>
<keyword evidence="3 6" id="KW-0547">Nucleotide-binding</keyword>
<keyword evidence="6" id="KW-0690">Ribosome biogenesis</keyword>
<feature type="domain" description="KH type-2" evidence="9">
    <location>
        <begin position="205"/>
        <end position="282"/>
    </location>
</feature>
<dbReference type="Pfam" id="PF01926">
    <property type="entry name" value="MMR_HSR1"/>
    <property type="match status" value="1"/>
</dbReference>
<sequence length="302" mass="34487">MNKEGFKSGFVSIIGRPNVGKSTFLNRMIGQKIAIMSDKPQTTRNKIQGVYTEEDAQIVFIDTPGIHKPKHKLGDFMMKIAQNTLREVDIVLFMVNAEEGPGRGDEFIIEKLQHTKQPVFLIINKIDQIHPDELLPLIDKYRTLYPFAEIIPISALEGNNVDALARTVKKYLPEGPQYYPSNQITDHPERFIMEELIREKVLHLTREEIPHSVAVVIDAIQKREGGAVYVNATIVVERPSQKGIVIGKQGAMLKEIGKRARMDIEALLGSKVFLEVWVKVIKDWRNKMTQLRDLGFREDEYL</sequence>
<feature type="region of interest" description="G5" evidence="7">
    <location>
        <begin position="153"/>
        <end position="155"/>
    </location>
</feature>
<dbReference type="InterPro" id="IPR005662">
    <property type="entry name" value="GTPase_Era-like"/>
</dbReference>
<dbReference type="InterPro" id="IPR030388">
    <property type="entry name" value="G_ERA_dom"/>
</dbReference>
<dbReference type="PROSITE" id="PS50823">
    <property type="entry name" value="KH_TYPE_2"/>
    <property type="match status" value="1"/>
</dbReference>
<feature type="binding site" evidence="6">
    <location>
        <begin position="15"/>
        <end position="22"/>
    </location>
    <ligand>
        <name>GTP</name>
        <dbReference type="ChEBI" id="CHEBI:37565"/>
    </ligand>
</feature>
<dbReference type="Gene3D" id="3.30.300.20">
    <property type="match status" value="1"/>
</dbReference>
<evidence type="ECO:0000256" key="6">
    <source>
        <dbReference type="HAMAP-Rule" id="MF_00367"/>
    </source>
</evidence>
<dbReference type="PANTHER" id="PTHR42698">
    <property type="entry name" value="GTPASE ERA"/>
    <property type="match status" value="1"/>
</dbReference>
<dbReference type="CDD" id="cd22534">
    <property type="entry name" value="KH-II_Era"/>
    <property type="match status" value="1"/>
</dbReference>
<protein>
    <recommendedName>
        <fullName evidence="2 6">GTPase Era</fullName>
    </recommendedName>
</protein>
<dbReference type="NCBIfam" id="TIGR00231">
    <property type="entry name" value="small_GTP"/>
    <property type="match status" value="1"/>
</dbReference>
<evidence type="ECO:0000256" key="2">
    <source>
        <dbReference type="ARBA" id="ARBA00020484"/>
    </source>
</evidence>
<feature type="domain" description="Era-type G" evidence="10">
    <location>
        <begin position="7"/>
        <end position="174"/>
    </location>
</feature>
<evidence type="ECO:0000256" key="8">
    <source>
        <dbReference type="RuleBase" id="RU003761"/>
    </source>
</evidence>
<dbReference type="Gene3D" id="3.40.50.300">
    <property type="entry name" value="P-loop containing nucleotide triphosphate hydrolases"/>
    <property type="match status" value="1"/>
</dbReference>
<dbReference type="InterPro" id="IPR005225">
    <property type="entry name" value="Small_GTP-bd"/>
</dbReference>
<feature type="binding site" evidence="6">
    <location>
        <begin position="124"/>
        <end position="127"/>
    </location>
    <ligand>
        <name>GTP</name>
        <dbReference type="ChEBI" id="CHEBI:37565"/>
    </ligand>
</feature>
<gene>
    <name evidence="6 11" type="primary">era</name>
    <name evidence="11" type="ORF">ACFFMS_26555</name>
</gene>
<keyword evidence="6" id="KW-0472">Membrane</keyword>
<accession>A0ABV5WN34</accession>
<dbReference type="EMBL" id="JBHMAF010000196">
    <property type="protein sequence ID" value="MFB9761797.1"/>
    <property type="molecule type" value="Genomic_DNA"/>
</dbReference>
<keyword evidence="6" id="KW-0699">rRNA-binding</keyword>
<keyword evidence="4 6" id="KW-0694">RNA-binding</keyword>
<reference evidence="11 12" key="1">
    <citation type="submission" date="2024-09" db="EMBL/GenBank/DDBJ databases">
        <authorList>
            <person name="Sun Q."/>
            <person name="Mori K."/>
        </authorList>
    </citation>
    <scope>NUCLEOTIDE SEQUENCE [LARGE SCALE GENOMIC DNA]</scope>
    <source>
        <strain evidence="11 12">JCM 11201</strain>
    </source>
</reference>
<evidence type="ECO:0000256" key="4">
    <source>
        <dbReference type="ARBA" id="ARBA00022884"/>
    </source>
</evidence>